<dbReference type="KEGG" id="rsi:Runsl_0002"/>
<protein>
    <recommendedName>
        <fullName evidence="1">BioF2-like acetyltransferase domain-containing protein</fullName>
    </recommendedName>
</protein>
<sequence>MPVLLLHRSQLNSTQWDNFIAASPQRILYAYSWYLDTISPDWQALVLAKNDQWQTVMPLPCRKKWGLNVVQQPFFCQLLGVFTHPSVDFQEASNALLTELTASFCYISTYSGRFAEHTIFPEGLKVTNATNLILPLHCPYSVLFQNYTRDRQLNLKRAKNFNWASQQSTDIEPLIQLFSENHATQIEGGVAGSSFDLLRNVTALLAQKKALRLVYAVRDGLMEAGVLFAIFSHRIIYLFNAASPAGRKGNARTWLIDQMIREYAQTDFVFDFESPDIPSIASFYESFGAQKEIYTQLSFNNLPFPLKQIQEWRIEKHIRKKG</sequence>
<organism evidence="2 3">
    <name type="scientific">Runella slithyformis (strain ATCC 29530 / DSM 19594 / LMG 11500 / NCIMB 11436 / LSU 4)</name>
    <dbReference type="NCBI Taxonomy" id="761193"/>
    <lineage>
        <taxon>Bacteria</taxon>
        <taxon>Pseudomonadati</taxon>
        <taxon>Bacteroidota</taxon>
        <taxon>Cytophagia</taxon>
        <taxon>Cytophagales</taxon>
        <taxon>Spirosomataceae</taxon>
        <taxon>Runella</taxon>
    </lineage>
</organism>
<dbReference type="AlphaFoldDB" id="A0A7U3ZG31"/>
<dbReference type="InterPro" id="IPR038740">
    <property type="entry name" value="BioF2-like_GNAT_dom"/>
</dbReference>
<dbReference type="Proteomes" id="UP000000493">
    <property type="component" value="Chromosome"/>
</dbReference>
<accession>A0A7U3ZG31</accession>
<evidence type="ECO:0000313" key="3">
    <source>
        <dbReference type="Proteomes" id="UP000000493"/>
    </source>
</evidence>
<reference evidence="2 3" key="2">
    <citation type="journal article" date="2012" name="Stand. Genomic Sci.">
        <title>Complete genome sequence of the aquatic bacterium Runella slithyformis type strain (LSU 4(T)).</title>
        <authorList>
            <person name="Copeland A."/>
            <person name="Zhang X."/>
            <person name="Misra M."/>
            <person name="Lapidus A."/>
            <person name="Nolan M."/>
            <person name="Lucas S."/>
            <person name="Deshpande S."/>
            <person name="Cheng J.F."/>
            <person name="Tapia R."/>
            <person name="Goodwin L.A."/>
            <person name="Pitluck S."/>
            <person name="Liolios K."/>
            <person name="Pagani I."/>
            <person name="Ivanova N."/>
            <person name="Mikhailova N."/>
            <person name="Pati A."/>
            <person name="Chen A."/>
            <person name="Palaniappan K."/>
            <person name="Land M."/>
            <person name="Hauser L."/>
            <person name="Pan C."/>
            <person name="Jeffries C.D."/>
            <person name="Detter J.C."/>
            <person name="Brambilla E.M."/>
            <person name="Rohde M."/>
            <person name="Djao O.D."/>
            <person name="Goker M."/>
            <person name="Sikorski J."/>
            <person name="Tindall B.J."/>
            <person name="Woyke T."/>
            <person name="Bristow J."/>
            <person name="Eisen J.A."/>
            <person name="Markowitz V."/>
            <person name="Hugenholtz P."/>
            <person name="Kyrpides N.C."/>
            <person name="Klenk H.P."/>
            <person name="Mavromatis K."/>
        </authorList>
    </citation>
    <scope>NUCLEOTIDE SEQUENCE [LARGE SCALE GENOMIC DNA]</scope>
    <source>
        <strain evidence="3">ATCC 29530 / DSM 19594 / LMG 11500 / NCIMB 11436 / LSU 4</strain>
    </source>
</reference>
<gene>
    <name evidence="2" type="ordered locus">Runsl_0002</name>
</gene>
<dbReference type="EMBL" id="CP002859">
    <property type="protein sequence ID" value="AEI46462.1"/>
    <property type="molecule type" value="Genomic_DNA"/>
</dbReference>
<evidence type="ECO:0000259" key="1">
    <source>
        <dbReference type="Pfam" id="PF13480"/>
    </source>
</evidence>
<dbReference type="Gene3D" id="3.40.630.30">
    <property type="match status" value="1"/>
</dbReference>
<reference evidence="3" key="1">
    <citation type="submission" date="2011-06" db="EMBL/GenBank/DDBJ databases">
        <title>The complete genome of chromosome of Runella slithyformis DSM 19594.</title>
        <authorList>
            <consortium name="US DOE Joint Genome Institute (JGI-PGF)"/>
            <person name="Lucas S."/>
            <person name="Han J."/>
            <person name="Lapidus A."/>
            <person name="Bruce D."/>
            <person name="Goodwin L."/>
            <person name="Pitluck S."/>
            <person name="Peters L."/>
            <person name="Kyrpides N."/>
            <person name="Mavromatis K."/>
            <person name="Ivanova N."/>
            <person name="Ovchinnikova G."/>
            <person name="Zhang X."/>
            <person name="Misra M."/>
            <person name="Detter J.C."/>
            <person name="Tapia R."/>
            <person name="Han C."/>
            <person name="Land M."/>
            <person name="Hauser L."/>
            <person name="Markowitz V."/>
            <person name="Cheng J.-F."/>
            <person name="Hugenholtz P."/>
            <person name="Woyke T."/>
            <person name="Wu D."/>
            <person name="Tindall B."/>
            <person name="Faehrich R."/>
            <person name="Brambilla E."/>
            <person name="Klenk H.-P."/>
            <person name="Eisen J.A."/>
        </authorList>
    </citation>
    <scope>NUCLEOTIDE SEQUENCE [LARGE SCALE GENOMIC DNA]</scope>
    <source>
        <strain evidence="3">ATCC 29530 / DSM 19594 / LMG 11500 / NCIMB 11436 / LSU 4</strain>
    </source>
</reference>
<dbReference type="InterPro" id="IPR016181">
    <property type="entry name" value="Acyl_CoA_acyltransferase"/>
</dbReference>
<name>A0A7U3ZG31_RUNSL</name>
<feature type="domain" description="BioF2-like acetyltransferase" evidence="1">
    <location>
        <begin position="157"/>
        <end position="272"/>
    </location>
</feature>
<dbReference type="SUPFAM" id="SSF55729">
    <property type="entry name" value="Acyl-CoA N-acyltransferases (Nat)"/>
    <property type="match status" value="1"/>
</dbReference>
<dbReference type="RefSeq" id="WP_013925787.1">
    <property type="nucleotide sequence ID" value="NC_015703.1"/>
</dbReference>
<dbReference type="Pfam" id="PF13480">
    <property type="entry name" value="Acetyltransf_6"/>
    <property type="match status" value="1"/>
</dbReference>
<proteinExistence type="predicted"/>
<keyword evidence="3" id="KW-1185">Reference proteome</keyword>
<evidence type="ECO:0000313" key="2">
    <source>
        <dbReference type="EMBL" id="AEI46462.1"/>
    </source>
</evidence>